<organism evidence="8 9">
    <name type="scientific">Daedalea quercina L-15889</name>
    <dbReference type="NCBI Taxonomy" id="1314783"/>
    <lineage>
        <taxon>Eukaryota</taxon>
        <taxon>Fungi</taxon>
        <taxon>Dikarya</taxon>
        <taxon>Basidiomycota</taxon>
        <taxon>Agaricomycotina</taxon>
        <taxon>Agaricomycetes</taxon>
        <taxon>Polyporales</taxon>
        <taxon>Fomitopsis</taxon>
    </lineage>
</organism>
<keyword evidence="3" id="KW-0456">Lyase</keyword>
<dbReference type="GO" id="GO:0016829">
    <property type="term" value="F:lyase activity"/>
    <property type="evidence" value="ECO:0007669"/>
    <property type="project" value="UniProtKB-KW"/>
</dbReference>
<proteinExistence type="predicted"/>
<evidence type="ECO:0000313" key="8">
    <source>
        <dbReference type="EMBL" id="KZT67098.1"/>
    </source>
</evidence>
<evidence type="ECO:0000256" key="2">
    <source>
        <dbReference type="ARBA" id="ARBA00022801"/>
    </source>
</evidence>
<evidence type="ECO:0000256" key="1">
    <source>
        <dbReference type="ARBA" id="ARBA00022722"/>
    </source>
</evidence>
<keyword evidence="4" id="KW-0539">Nucleus</keyword>
<dbReference type="GO" id="GO:0000175">
    <property type="term" value="F:3'-5'-RNA exonuclease activity"/>
    <property type="evidence" value="ECO:0007669"/>
    <property type="project" value="TreeGrafter"/>
</dbReference>
<feature type="region of interest" description="Disordered" evidence="7">
    <location>
        <begin position="103"/>
        <end position="124"/>
    </location>
</feature>
<evidence type="ECO:0000256" key="3">
    <source>
        <dbReference type="ARBA" id="ARBA00023239"/>
    </source>
</evidence>
<reference evidence="8 9" key="1">
    <citation type="journal article" date="2016" name="Mol. Biol. Evol.">
        <title>Comparative Genomics of Early-Diverging Mushroom-Forming Fungi Provides Insights into the Origins of Lignocellulose Decay Capabilities.</title>
        <authorList>
            <person name="Nagy L.G."/>
            <person name="Riley R."/>
            <person name="Tritt A."/>
            <person name="Adam C."/>
            <person name="Daum C."/>
            <person name="Floudas D."/>
            <person name="Sun H."/>
            <person name="Yadav J.S."/>
            <person name="Pangilinan J."/>
            <person name="Larsson K.H."/>
            <person name="Matsuura K."/>
            <person name="Barry K."/>
            <person name="Labutti K."/>
            <person name="Kuo R."/>
            <person name="Ohm R.A."/>
            <person name="Bhattacharya S.S."/>
            <person name="Shirouzu T."/>
            <person name="Yoshinaga Y."/>
            <person name="Martin F.M."/>
            <person name="Grigoriev I.V."/>
            <person name="Hibbett D.S."/>
        </authorList>
    </citation>
    <scope>NUCLEOTIDE SEQUENCE [LARGE SCALE GENOMIC DNA]</scope>
    <source>
        <strain evidence="8 9">L-15889</strain>
    </source>
</reference>
<evidence type="ECO:0000256" key="6">
    <source>
        <dbReference type="ARBA" id="ARBA00030030"/>
    </source>
</evidence>
<sequence length="329" mass="35812">MQRLVSLAQYGSSDEEETPSENSPPPAKRRKLPILPESLRPKAPIDNPALHQGRVRTSPHVEGQYAAYVYVPLTVERKSPLQKVLNTALASAQLSVPSLQAIGLPDRPQAGSSHTQPHDLEDPSDSCVELHISLTRPIYLRAHQREDLKRAVKMIARSHLTFHASLASFSELTNDEQTRTFLAVEIGAGHDHLKSMSDGLVPTLQSLKQKEFYAEPRFHASFAWALLHSPPFPEATSEASPSAPASSPGPTPALTPSNDEGTAAESSTVNLLGAANVFPTIPRFPSTLVPTLNADFGETLRTRHVGTFDVRELHVKIGKDVFKWALAGS</sequence>
<dbReference type="PANTHER" id="PTHR13522">
    <property type="entry name" value="U6 SNRNA PHOSPHODIESTERASE 1"/>
    <property type="match status" value="1"/>
</dbReference>
<feature type="region of interest" description="Disordered" evidence="7">
    <location>
        <begin position="1"/>
        <end position="52"/>
    </location>
</feature>
<evidence type="ECO:0000256" key="5">
    <source>
        <dbReference type="ARBA" id="ARBA00029543"/>
    </source>
</evidence>
<protein>
    <recommendedName>
        <fullName evidence="5">U6 snRNA phosphodiesterase 1</fullName>
    </recommendedName>
    <alternativeName>
        <fullName evidence="6">3'-5' RNA exonuclease USB1</fullName>
    </alternativeName>
</protein>
<keyword evidence="1" id="KW-0540">Nuclease</keyword>
<keyword evidence="9" id="KW-1185">Reference proteome</keyword>
<evidence type="ECO:0000256" key="4">
    <source>
        <dbReference type="ARBA" id="ARBA00023242"/>
    </source>
</evidence>
<dbReference type="AlphaFoldDB" id="A0A165NL18"/>
<dbReference type="Pfam" id="PF09749">
    <property type="entry name" value="HVSL"/>
    <property type="match status" value="1"/>
</dbReference>
<dbReference type="PANTHER" id="PTHR13522:SF3">
    <property type="entry name" value="U6 SNRNA PHOSPHODIESTERASE 1"/>
    <property type="match status" value="1"/>
</dbReference>
<keyword evidence="2" id="KW-0378">Hydrolase</keyword>
<dbReference type="GO" id="GO:0005634">
    <property type="term" value="C:nucleus"/>
    <property type="evidence" value="ECO:0007669"/>
    <property type="project" value="TreeGrafter"/>
</dbReference>
<dbReference type="Proteomes" id="UP000076727">
    <property type="component" value="Unassembled WGS sequence"/>
</dbReference>
<dbReference type="Gene3D" id="3.90.1140.10">
    <property type="entry name" value="Cyclic phosphodiesterase"/>
    <property type="match status" value="1"/>
</dbReference>
<name>A0A165NL18_9APHY</name>
<dbReference type="GO" id="GO:0034477">
    <property type="term" value="P:U6 snRNA 3'-end processing"/>
    <property type="evidence" value="ECO:0007669"/>
    <property type="project" value="InterPro"/>
</dbReference>
<feature type="region of interest" description="Disordered" evidence="7">
    <location>
        <begin position="233"/>
        <end position="265"/>
    </location>
</feature>
<accession>A0A165NL18</accession>
<gene>
    <name evidence="8" type="ORF">DAEQUDRAFT_410892</name>
</gene>
<evidence type="ECO:0000313" key="9">
    <source>
        <dbReference type="Proteomes" id="UP000076727"/>
    </source>
</evidence>
<dbReference type="EMBL" id="KV429080">
    <property type="protein sequence ID" value="KZT67098.1"/>
    <property type="molecule type" value="Genomic_DNA"/>
</dbReference>
<feature type="compositionally biased region" description="Low complexity" evidence="7">
    <location>
        <begin position="234"/>
        <end position="246"/>
    </location>
</feature>
<dbReference type="STRING" id="1314783.A0A165NL18"/>
<evidence type="ECO:0000256" key="7">
    <source>
        <dbReference type="SAM" id="MobiDB-lite"/>
    </source>
</evidence>
<dbReference type="InterPro" id="IPR027521">
    <property type="entry name" value="Usb1"/>
</dbReference>
<dbReference type="OrthoDB" id="49151at2759"/>